<sequence length="380" mass="40896">MPTMRQDVALLSACPLRRDKFNSGRCHTMKEEKITPTLMDKQGSENTLTEKETLDISELTGLHIRTNDVDIKVSVHKDPTIDVVLETYENGPVLTTDLSNRNGEIIVESPRPRTFSFFQRVPYCQLRIAVPGDIVKEWDAESGSGDISLSDLTAESLEVNSGSGDVILSNLIAVKSYAKTASGDITARNLKVNDLQFQSASGDVEFMNVYGNTAGTSTSGDVVLSSLQGEKLDIKTTSGDIHLRKIRTSHAICQATSGSIAADDMTTEKLYTTASSGDLEYRKFSGNIKGHASSGDALFTFAENGTVDFGTSSGDVTMIFAGQNPDASVNITTRSGDITSRLPMTISSQSGKQLTGMTGEGKHSVRLRSNSGDVEILCNK</sequence>
<name>A0A4Y9AJ01_9BACI</name>
<gene>
    <name evidence="2" type="ORF">E4U82_00290</name>
</gene>
<dbReference type="Proteomes" id="UP000298484">
    <property type="component" value="Unassembled WGS sequence"/>
</dbReference>
<dbReference type="Pfam" id="PF13349">
    <property type="entry name" value="DUF4097"/>
    <property type="match status" value="1"/>
</dbReference>
<dbReference type="AlphaFoldDB" id="A0A4Y9AJ01"/>
<reference evidence="2 3" key="1">
    <citation type="submission" date="2019-03" db="EMBL/GenBank/DDBJ databases">
        <title>Genome sequence of Lentibacillus salicampi ATCC BAA-719.</title>
        <authorList>
            <person name="Maclea K.S."/>
            <person name="Simoes Junior M."/>
        </authorList>
    </citation>
    <scope>NUCLEOTIDE SEQUENCE [LARGE SCALE GENOMIC DNA]</scope>
    <source>
        <strain evidence="2 3">ATCC BAA-719</strain>
    </source>
</reference>
<proteinExistence type="predicted"/>
<dbReference type="PANTHER" id="PTHR34094:SF1">
    <property type="entry name" value="PROTEIN FAM185A"/>
    <property type="match status" value="1"/>
</dbReference>
<accession>A0A4Y9AJ01</accession>
<dbReference type="PANTHER" id="PTHR34094">
    <property type="match status" value="1"/>
</dbReference>
<evidence type="ECO:0000313" key="3">
    <source>
        <dbReference type="Proteomes" id="UP000298484"/>
    </source>
</evidence>
<evidence type="ECO:0000259" key="1">
    <source>
        <dbReference type="Pfam" id="PF13349"/>
    </source>
</evidence>
<dbReference type="OrthoDB" id="2962812at2"/>
<dbReference type="Gene3D" id="2.160.20.120">
    <property type="match status" value="2"/>
</dbReference>
<keyword evidence="3" id="KW-1185">Reference proteome</keyword>
<dbReference type="InterPro" id="IPR025164">
    <property type="entry name" value="Toastrack_DUF4097"/>
</dbReference>
<dbReference type="EMBL" id="SRHY01000001">
    <property type="protein sequence ID" value="TFJ94391.1"/>
    <property type="molecule type" value="Genomic_DNA"/>
</dbReference>
<comment type="caution">
    <text evidence="2">The sequence shown here is derived from an EMBL/GenBank/DDBJ whole genome shotgun (WGS) entry which is preliminary data.</text>
</comment>
<protein>
    <recommendedName>
        <fullName evidence="1">DUF4097 domain-containing protein</fullName>
    </recommendedName>
</protein>
<organism evidence="2 3">
    <name type="scientific">Lentibacillus salicampi</name>
    <dbReference type="NCBI Taxonomy" id="175306"/>
    <lineage>
        <taxon>Bacteria</taxon>
        <taxon>Bacillati</taxon>
        <taxon>Bacillota</taxon>
        <taxon>Bacilli</taxon>
        <taxon>Bacillales</taxon>
        <taxon>Bacillaceae</taxon>
        <taxon>Lentibacillus</taxon>
    </lineage>
</organism>
<feature type="domain" description="DUF4097" evidence="1">
    <location>
        <begin position="217"/>
        <end position="376"/>
    </location>
</feature>
<evidence type="ECO:0000313" key="2">
    <source>
        <dbReference type="EMBL" id="TFJ94391.1"/>
    </source>
</evidence>